<reference evidence="2" key="2">
    <citation type="journal article" date="2022" name="Nat. Biotechnol.">
        <title>Carbon-negative production of acetone and isopropanol by gas fermentation at industrial pilot scale.</title>
        <authorList>
            <person name="Liew F.E."/>
            <person name="Nogle R."/>
            <person name="Abdalla T."/>
            <person name="Rasor B.J."/>
            <person name="Canter C."/>
            <person name="Jensen R.O."/>
            <person name="Wang L."/>
            <person name="Strutz J."/>
            <person name="Chirania P."/>
            <person name="De Tissera S."/>
            <person name="Mueller A.P."/>
            <person name="Ruan Z."/>
            <person name="Gao A."/>
            <person name="Tran L."/>
            <person name="Engle N.L."/>
            <person name="Bromley J.C."/>
            <person name="Daniell J."/>
            <person name="Conrado R."/>
            <person name="Tschaplinski T.J."/>
            <person name="Giannone R.J."/>
            <person name="Hettich R.L."/>
            <person name="Karim A.S."/>
            <person name="Simpson S.D."/>
            <person name="Brown S.D."/>
            <person name="Leang C."/>
            <person name="Jewett M.C."/>
            <person name="Kopke M."/>
        </authorList>
    </citation>
    <scope>NUCLEOTIDE SEQUENCE</scope>
    <source>
        <strain evidence="2">DJ080</strain>
    </source>
</reference>
<keyword evidence="1" id="KW-1133">Transmembrane helix</keyword>
<keyword evidence="1" id="KW-0812">Transmembrane</keyword>
<comment type="caution">
    <text evidence="2">The sequence shown here is derived from an EMBL/GenBank/DDBJ whole genome shotgun (WGS) entry which is preliminary data.</text>
</comment>
<sequence>MFRRTRETSLGMSKWDDVPIYACSKFIWTSKMEQRLIKTYQQLIFQCLTSHICILFLCFAITLSDSPIHLIIYDLDTEHKEKHIFLIMVYIRKEGLAFVEVLHREFSCRHFFSRSCSSFACPVLCHRSMQKWVRLLLLEIHSKILSNPNKFMIFLSVFIYITLGI</sequence>
<keyword evidence="1" id="KW-0472">Membrane</keyword>
<feature type="transmembrane region" description="Helical" evidence="1">
    <location>
        <begin position="43"/>
        <end position="63"/>
    </location>
</feature>
<gene>
    <name evidence="2" type="ORF">B0H41_005131</name>
</gene>
<protein>
    <submittedName>
        <fullName evidence="2">Uncharacterized protein</fullName>
    </submittedName>
</protein>
<accession>A0AAX0B900</accession>
<organism evidence="2 3">
    <name type="scientific">Clostridium beijerinckii</name>
    <name type="common">Clostridium MP</name>
    <dbReference type="NCBI Taxonomy" id="1520"/>
    <lineage>
        <taxon>Bacteria</taxon>
        <taxon>Bacillati</taxon>
        <taxon>Bacillota</taxon>
        <taxon>Clostridia</taxon>
        <taxon>Eubacteriales</taxon>
        <taxon>Clostridiaceae</taxon>
        <taxon>Clostridium</taxon>
    </lineage>
</organism>
<dbReference type="Proteomes" id="UP001193748">
    <property type="component" value="Unassembled WGS sequence"/>
</dbReference>
<reference evidence="2" key="1">
    <citation type="submission" date="2020-05" db="EMBL/GenBank/DDBJ databases">
        <authorList>
            <person name="Brown S."/>
            <person name="Huntemann M."/>
            <person name="Clum A."/>
            <person name="Spunde A."/>
            <person name="Palaniappan K."/>
            <person name="Ritter S."/>
            <person name="Mikhailova N."/>
            <person name="Chen I.-M."/>
            <person name="Stamatis D."/>
            <person name="Reddy T."/>
            <person name="O'Malley R."/>
            <person name="Daum C."/>
            <person name="Shapiro N."/>
            <person name="Ivanova N."/>
            <person name="Kyrpides N."/>
            <person name="Woyke T."/>
        </authorList>
    </citation>
    <scope>NUCLEOTIDE SEQUENCE</scope>
    <source>
        <strain evidence="2">DJ080</strain>
    </source>
</reference>
<evidence type="ECO:0000313" key="3">
    <source>
        <dbReference type="Proteomes" id="UP001193748"/>
    </source>
</evidence>
<evidence type="ECO:0000256" key="1">
    <source>
        <dbReference type="SAM" id="Phobius"/>
    </source>
</evidence>
<proteinExistence type="predicted"/>
<dbReference type="EMBL" id="JABSWW010000001">
    <property type="protein sequence ID" value="NRT91452.1"/>
    <property type="molecule type" value="Genomic_DNA"/>
</dbReference>
<evidence type="ECO:0000313" key="2">
    <source>
        <dbReference type="EMBL" id="NRT91452.1"/>
    </source>
</evidence>
<name>A0AAX0B900_CLOBE</name>
<dbReference type="AlphaFoldDB" id="A0AAX0B900"/>